<dbReference type="GeneID" id="19336952"/>
<keyword evidence="2" id="KW-1185">Reference proteome</keyword>
<gene>
    <name evidence="1" type="ORF">MYCFIDRAFT_209988</name>
</gene>
<dbReference type="KEGG" id="pfj:MYCFIDRAFT_209988"/>
<dbReference type="HOGENOM" id="CLU_2856017_0_0_1"/>
<evidence type="ECO:0000313" key="1">
    <source>
        <dbReference type="EMBL" id="EME89104.1"/>
    </source>
</evidence>
<name>N1Q8B2_PSEFD</name>
<accession>N1Q8B2</accession>
<proteinExistence type="predicted"/>
<evidence type="ECO:0000313" key="2">
    <source>
        <dbReference type="Proteomes" id="UP000016932"/>
    </source>
</evidence>
<dbReference type="AlphaFoldDB" id="N1Q8B2"/>
<sequence length="65" mass="7600">RLIISYSDSRSDTWEVRASNCLKRVCVTLNGHGYPSRDDGRRSWTEFAESGPEYDHLERVQLQKQ</sequence>
<feature type="non-terminal residue" evidence="1">
    <location>
        <position position="1"/>
    </location>
</feature>
<dbReference type="RefSeq" id="XP_007921867.1">
    <property type="nucleotide sequence ID" value="XM_007923676.1"/>
</dbReference>
<reference evidence="1 2" key="1">
    <citation type="journal article" date="2012" name="PLoS Pathog.">
        <title>Diverse lifestyles and strategies of plant pathogenesis encoded in the genomes of eighteen Dothideomycetes fungi.</title>
        <authorList>
            <person name="Ohm R.A."/>
            <person name="Feau N."/>
            <person name="Henrissat B."/>
            <person name="Schoch C.L."/>
            <person name="Horwitz B.A."/>
            <person name="Barry K.W."/>
            <person name="Condon B.J."/>
            <person name="Copeland A.C."/>
            <person name="Dhillon B."/>
            <person name="Glaser F."/>
            <person name="Hesse C.N."/>
            <person name="Kosti I."/>
            <person name="LaButti K."/>
            <person name="Lindquist E.A."/>
            <person name="Lucas S."/>
            <person name="Salamov A.A."/>
            <person name="Bradshaw R.E."/>
            <person name="Ciuffetti L."/>
            <person name="Hamelin R.C."/>
            <person name="Kema G.H.J."/>
            <person name="Lawrence C."/>
            <person name="Scott J.A."/>
            <person name="Spatafora J.W."/>
            <person name="Turgeon B.G."/>
            <person name="de Wit P.J.G.M."/>
            <person name="Zhong S."/>
            <person name="Goodwin S.B."/>
            <person name="Grigoriev I.V."/>
        </authorList>
    </citation>
    <scope>NUCLEOTIDE SEQUENCE [LARGE SCALE GENOMIC DNA]</scope>
    <source>
        <strain evidence="1 2">CIRAD86</strain>
    </source>
</reference>
<protein>
    <submittedName>
        <fullName evidence="1">Uncharacterized protein</fullName>
    </submittedName>
</protein>
<dbReference type="STRING" id="383855.N1Q8B2"/>
<dbReference type="VEuPathDB" id="FungiDB:MYCFIDRAFT_209988"/>
<dbReference type="OrthoDB" id="3637487at2759"/>
<dbReference type="EMBL" id="KB446555">
    <property type="protein sequence ID" value="EME89104.1"/>
    <property type="molecule type" value="Genomic_DNA"/>
</dbReference>
<dbReference type="Proteomes" id="UP000016932">
    <property type="component" value="Unassembled WGS sequence"/>
</dbReference>
<organism evidence="1 2">
    <name type="scientific">Pseudocercospora fijiensis (strain CIRAD86)</name>
    <name type="common">Black leaf streak disease fungus</name>
    <name type="synonym">Mycosphaerella fijiensis</name>
    <dbReference type="NCBI Taxonomy" id="383855"/>
    <lineage>
        <taxon>Eukaryota</taxon>
        <taxon>Fungi</taxon>
        <taxon>Dikarya</taxon>
        <taxon>Ascomycota</taxon>
        <taxon>Pezizomycotina</taxon>
        <taxon>Dothideomycetes</taxon>
        <taxon>Dothideomycetidae</taxon>
        <taxon>Mycosphaerellales</taxon>
        <taxon>Mycosphaerellaceae</taxon>
        <taxon>Pseudocercospora</taxon>
    </lineage>
</organism>